<dbReference type="SUPFAM" id="SSF55729">
    <property type="entry name" value="Acyl-CoA N-acyltransferases (Nat)"/>
    <property type="match status" value="1"/>
</dbReference>
<proteinExistence type="predicted"/>
<dbReference type="CDD" id="cd04301">
    <property type="entry name" value="NAT_SF"/>
    <property type="match status" value="1"/>
</dbReference>
<dbReference type="Gene3D" id="3.30.40.10">
    <property type="entry name" value="Zinc/RING finger domain, C3HC4 (zinc finger)"/>
    <property type="match status" value="1"/>
</dbReference>
<dbReference type="InterPro" id="IPR019787">
    <property type="entry name" value="Znf_PHD-finger"/>
</dbReference>
<evidence type="ECO:0000313" key="10">
    <source>
        <dbReference type="EMBL" id="PIA28101.1"/>
    </source>
</evidence>
<evidence type="ECO:0008006" key="12">
    <source>
        <dbReference type="Google" id="ProtNLM"/>
    </source>
</evidence>
<name>A0A2G5CA04_AQUCA</name>
<feature type="domain" description="PHD-type" evidence="8">
    <location>
        <begin position="822"/>
        <end position="867"/>
    </location>
</feature>
<evidence type="ECO:0000259" key="9">
    <source>
        <dbReference type="PROSITE" id="PS51186"/>
    </source>
</evidence>
<dbReference type="SMART" id="SM00249">
    <property type="entry name" value="PHD"/>
    <property type="match status" value="1"/>
</dbReference>
<dbReference type="InterPro" id="IPR011011">
    <property type="entry name" value="Znf_FYVE_PHD"/>
</dbReference>
<evidence type="ECO:0000256" key="6">
    <source>
        <dbReference type="PROSITE-ProRule" id="PRU00146"/>
    </source>
</evidence>
<feature type="compositionally biased region" description="Basic residues" evidence="7">
    <location>
        <begin position="672"/>
        <end position="691"/>
    </location>
</feature>
<keyword evidence="3 6" id="KW-0863">Zinc-finger</keyword>
<dbReference type="InterPro" id="IPR016181">
    <property type="entry name" value="Acyl_CoA_acyltransferase"/>
</dbReference>
<evidence type="ECO:0000256" key="7">
    <source>
        <dbReference type="SAM" id="MobiDB-lite"/>
    </source>
</evidence>
<organism evidence="10 11">
    <name type="scientific">Aquilegia coerulea</name>
    <name type="common">Rocky mountain columbine</name>
    <dbReference type="NCBI Taxonomy" id="218851"/>
    <lineage>
        <taxon>Eukaryota</taxon>
        <taxon>Viridiplantae</taxon>
        <taxon>Streptophyta</taxon>
        <taxon>Embryophyta</taxon>
        <taxon>Tracheophyta</taxon>
        <taxon>Spermatophyta</taxon>
        <taxon>Magnoliopsida</taxon>
        <taxon>Ranunculales</taxon>
        <taxon>Ranunculaceae</taxon>
        <taxon>Thalictroideae</taxon>
        <taxon>Aquilegia</taxon>
    </lineage>
</organism>
<protein>
    <recommendedName>
        <fullName evidence="12">PHD-type domain-containing protein</fullName>
    </recommendedName>
</protein>
<dbReference type="PANTHER" id="PTHR46309">
    <property type="entry name" value="PHD FINGER PROTEIN 12"/>
    <property type="match status" value="1"/>
</dbReference>
<dbReference type="InterPro" id="IPR032308">
    <property type="entry name" value="TDBD"/>
</dbReference>
<feature type="domain" description="N-acetyltransferase" evidence="9">
    <location>
        <begin position="976"/>
        <end position="1113"/>
    </location>
</feature>
<dbReference type="Proteomes" id="UP000230069">
    <property type="component" value="Unassembled WGS sequence"/>
</dbReference>
<dbReference type="InterPro" id="IPR013083">
    <property type="entry name" value="Znf_RING/FYVE/PHD"/>
</dbReference>
<dbReference type="SUPFAM" id="SSF57903">
    <property type="entry name" value="FYVE/PHD zinc finger"/>
    <property type="match status" value="1"/>
</dbReference>
<dbReference type="GO" id="GO:0003714">
    <property type="term" value="F:transcription corepressor activity"/>
    <property type="evidence" value="ECO:0007669"/>
    <property type="project" value="InterPro"/>
</dbReference>
<comment type="subcellular location">
    <subcellularLocation>
        <location evidence="1">Nucleus</location>
    </subcellularLocation>
</comment>
<keyword evidence="2" id="KW-0479">Metal-binding</keyword>
<reference evidence="10 11" key="1">
    <citation type="submission" date="2017-09" db="EMBL/GenBank/DDBJ databases">
        <title>WGS assembly of Aquilegia coerulea Goldsmith.</title>
        <authorList>
            <person name="Hodges S."/>
            <person name="Kramer E."/>
            <person name="Nordborg M."/>
            <person name="Tomkins J."/>
            <person name="Borevitz J."/>
            <person name="Derieg N."/>
            <person name="Yan J."/>
            <person name="Mihaltcheva S."/>
            <person name="Hayes R.D."/>
            <person name="Rokhsar D."/>
        </authorList>
    </citation>
    <scope>NUCLEOTIDE SEQUENCE [LARGE SCALE GENOMIC DNA]</scope>
    <source>
        <strain evidence="11">cv. Goldsmith</strain>
    </source>
</reference>
<keyword evidence="5" id="KW-0539">Nucleus</keyword>
<keyword evidence="4" id="KW-0862">Zinc</keyword>
<dbReference type="PANTHER" id="PTHR46309:SF1">
    <property type="entry name" value="PHD FINGER PROTEIN 12"/>
    <property type="match status" value="1"/>
</dbReference>
<accession>A0A2G5CA04</accession>
<dbReference type="PROSITE" id="PS50016">
    <property type="entry name" value="ZF_PHD_2"/>
    <property type="match status" value="1"/>
</dbReference>
<dbReference type="GO" id="GO:0005634">
    <property type="term" value="C:nucleus"/>
    <property type="evidence" value="ECO:0007669"/>
    <property type="project" value="UniProtKB-SubCell"/>
</dbReference>
<dbReference type="Pfam" id="PF16135">
    <property type="entry name" value="TDBD"/>
    <property type="match status" value="1"/>
</dbReference>
<feature type="region of interest" description="Disordered" evidence="7">
    <location>
        <begin position="656"/>
        <end position="691"/>
    </location>
</feature>
<gene>
    <name evidence="10" type="ORF">AQUCO_07200018v1</name>
</gene>
<dbReference type="GO" id="GO:0016747">
    <property type="term" value="F:acyltransferase activity, transferring groups other than amino-acyl groups"/>
    <property type="evidence" value="ECO:0007669"/>
    <property type="project" value="InterPro"/>
</dbReference>
<dbReference type="InterPro" id="IPR000182">
    <property type="entry name" value="GNAT_dom"/>
</dbReference>
<evidence type="ECO:0000256" key="5">
    <source>
        <dbReference type="ARBA" id="ARBA00023242"/>
    </source>
</evidence>
<dbReference type="Gene3D" id="3.40.630.30">
    <property type="match status" value="1"/>
</dbReference>
<evidence type="ECO:0000256" key="3">
    <source>
        <dbReference type="ARBA" id="ARBA00022771"/>
    </source>
</evidence>
<dbReference type="InParanoid" id="A0A2G5CA04"/>
<evidence type="ECO:0000256" key="2">
    <source>
        <dbReference type="ARBA" id="ARBA00022723"/>
    </source>
</evidence>
<dbReference type="CDD" id="cd15532">
    <property type="entry name" value="PHD2_CHD_II"/>
    <property type="match status" value="1"/>
</dbReference>
<dbReference type="PROSITE" id="PS51186">
    <property type="entry name" value="GNAT"/>
    <property type="match status" value="1"/>
</dbReference>
<evidence type="ECO:0000259" key="8">
    <source>
        <dbReference type="PROSITE" id="PS50016"/>
    </source>
</evidence>
<sequence>MSSYAKLVGFSIEFDNEVVSFGRKEKCFGKGIESGENVSVKKLERKILSSDSCVDHNNVRSEVSGKGSKVARVSGGFGLSVKEKKEVRSSKVDELNLVGEVALSVQKSKGSSKGKLVLKEDPDWSPQESNVVRERWNLVHSHNPKHSLEGDGAVNVSRPVVQALPAFDSDVWSLEIKTRTPEKYWMKRKHTLKKYFAVYVRKPVVQALPALGWNPPVLSVSTREKYNEKHFMEEDGAVGVSEPIVQAIPAPHSLKYLFASAGWKVSSRAGVTNPIYVSPSGSVYESLLEALEAFSQRNSKSKEECVSSQLLDSTKKSCNNIEIQRKTSSASEPIDLIVPEKADADSQQVDKLHTIKRSVLVGSSHFSEDDCLGHEKNNSGYCNVLRTLNEQNSNDDIRHHMELQGLRRSNRINGRHVPVDCELDMEMFDNDTGFDSSNSVNIIKNEKLSGSYDIENDKASSTRPGRMKFKEVYEVLACCVAEDKEQLCDPVDKMVQNVSPSHLPDEGMGKEDSIISDFIIHRVPEVVTSSMEDERGNFCSDNGTWSSTCINGRHIAEDGETDIATWGVDECRNSSNFVIVGMIKENQSTTISQADSSHREPPTIGKILLEETSTSKLDPQKPENQKQIESDLTLCQPGPVVKKTVGIVSKKCSPLSKRNSVQTKTSVPLSASKRRSAGGRSRRKRKRKWSRACGLRVRRTGKADCKEKFSVETKVTILSWLIDMGTVVENEKVVYNKKNGKGKMLKGCVTRGGIRCNCCKKVFSLLEFEAHAGSNLHQAWNNTYLTSGKSLMQCQSEAWDQEKKQKEIGLKIVGASDTDCSDDMCAVCCDGGQLICCDGCPSTFHQECLMLKSLPEGNWYCPFCTCALCRLIDCGQDKCSGTTKLLNCVQCGCKYHMDCICENDSENMGSMYKAYCGKHCEKLDSCLSQILGIKSTIGGSFAWTLLRRLDEEAAGSDQRQSYNTECNVKLSLALLALYECFAPLVDSRTGLDMIVQAVYSCGSNFNRLNYEGFYTVILEKDEEIISVATLRFHGTRVAEMPFIGTRPIYRRQGMCRRLLHAIEEMLSSLHVEKLIIPAIPDLLETWMTSFSFKPLEPCHQDEIRNLNMVLFAETTLLQKPIYNKQNFSINDGNQVDVDSDVGKILEGSQNFLNYWQNYWSYEDIKI</sequence>
<dbReference type="GO" id="GO:0006357">
    <property type="term" value="P:regulation of transcription by RNA polymerase II"/>
    <property type="evidence" value="ECO:0007669"/>
    <property type="project" value="TreeGrafter"/>
</dbReference>
<dbReference type="AlphaFoldDB" id="A0A2G5CA04"/>
<dbReference type="EMBL" id="KZ305089">
    <property type="protein sequence ID" value="PIA28101.1"/>
    <property type="molecule type" value="Genomic_DNA"/>
</dbReference>
<dbReference type="GO" id="GO:0008270">
    <property type="term" value="F:zinc ion binding"/>
    <property type="evidence" value="ECO:0007669"/>
    <property type="project" value="UniProtKB-KW"/>
</dbReference>
<dbReference type="InterPro" id="IPR001965">
    <property type="entry name" value="Znf_PHD"/>
</dbReference>
<feature type="compositionally biased region" description="Polar residues" evidence="7">
    <location>
        <begin position="656"/>
        <end position="669"/>
    </location>
</feature>
<evidence type="ECO:0000256" key="1">
    <source>
        <dbReference type="ARBA" id="ARBA00004123"/>
    </source>
</evidence>
<evidence type="ECO:0000256" key="4">
    <source>
        <dbReference type="ARBA" id="ARBA00022833"/>
    </source>
</evidence>
<keyword evidence="11" id="KW-1185">Reference proteome</keyword>
<evidence type="ECO:0000313" key="11">
    <source>
        <dbReference type="Proteomes" id="UP000230069"/>
    </source>
</evidence>
<dbReference type="OrthoDB" id="429143at2759"/>
<dbReference type="InterPro" id="IPR056511">
    <property type="entry name" value="IDM1_C"/>
</dbReference>
<dbReference type="Pfam" id="PF23209">
    <property type="entry name" value="IDM1_C"/>
    <property type="match status" value="1"/>
</dbReference>
<dbReference type="InterPro" id="IPR042163">
    <property type="entry name" value="PHF12"/>
</dbReference>
<dbReference type="Pfam" id="PF00628">
    <property type="entry name" value="PHD"/>
    <property type="match status" value="1"/>
</dbReference>